<accession>A0A563VX82</accession>
<keyword evidence="2" id="KW-1185">Reference proteome</keyword>
<evidence type="ECO:0000313" key="2">
    <source>
        <dbReference type="Proteomes" id="UP000320055"/>
    </source>
</evidence>
<evidence type="ECO:0008006" key="3">
    <source>
        <dbReference type="Google" id="ProtNLM"/>
    </source>
</evidence>
<reference evidence="1 2" key="1">
    <citation type="submission" date="2019-01" db="EMBL/GenBank/DDBJ databases">
        <authorList>
            <person name="Brito A."/>
        </authorList>
    </citation>
    <scope>NUCLEOTIDE SEQUENCE [LARGE SCALE GENOMIC DNA]</scope>
    <source>
        <strain evidence="1">1</strain>
    </source>
</reference>
<organism evidence="1 2">
    <name type="scientific">Hyella patelloides LEGE 07179</name>
    <dbReference type="NCBI Taxonomy" id="945734"/>
    <lineage>
        <taxon>Bacteria</taxon>
        <taxon>Bacillati</taxon>
        <taxon>Cyanobacteriota</taxon>
        <taxon>Cyanophyceae</taxon>
        <taxon>Pleurocapsales</taxon>
        <taxon>Hyellaceae</taxon>
        <taxon>Hyella</taxon>
    </lineage>
</organism>
<sequence>MVFKLENVVPWGRSLADYQKMFNLSDDDLQSSILDCGGGPSSFNAEMTRQKNQVISCDPIYTAVCI</sequence>
<dbReference type="Proteomes" id="UP000320055">
    <property type="component" value="Unassembled WGS sequence"/>
</dbReference>
<protein>
    <recommendedName>
        <fullName evidence="3">SAM-dependent methyltransferase</fullName>
    </recommendedName>
</protein>
<evidence type="ECO:0000313" key="1">
    <source>
        <dbReference type="EMBL" id="VEP16021.1"/>
    </source>
</evidence>
<name>A0A563VX82_9CYAN</name>
<proteinExistence type="predicted"/>
<dbReference type="AlphaFoldDB" id="A0A563VX82"/>
<gene>
    <name evidence="1" type="ORF">H1P_3990001</name>
</gene>
<dbReference type="EMBL" id="CAACVJ010000333">
    <property type="protein sequence ID" value="VEP16021.1"/>
    <property type="molecule type" value="Genomic_DNA"/>
</dbReference>